<keyword evidence="1" id="KW-0812">Transmembrane</keyword>
<evidence type="ECO:0000313" key="3">
    <source>
        <dbReference type="Proteomes" id="UP000260025"/>
    </source>
</evidence>
<sequence length="69" mass="7777">MDTIALLFIVIVGMSLSLLAAHLWVGVIDTVIHGIKRCFPIEKRKDIAWHTLKTPDAQKDANQKIKPKE</sequence>
<dbReference type="RefSeq" id="WP_117442622.1">
    <property type="nucleotide sequence ID" value="NZ_JAJFEN010000097.1"/>
</dbReference>
<keyword evidence="1" id="KW-1133">Transmembrane helix</keyword>
<evidence type="ECO:0000313" key="2">
    <source>
        <dbReference type="EMBL" id="RGC16512.1"/>
    </source>
</evidence>
<proteinExistence type="predicted"/>
<protein>
    <submittedName>
        <fullName evidence="2">Uncharacterized protein</fullName>
    </submittedName>
</protein>
<gene>
    <name evidence="2" type="ORF">DXA38_07460</name>
</gene>
<feature type="transmembrane region" description="Helical" evidence="1">
    <location>
        <begin position="6"/>
        <end position="27"/>
    </location>
</feature>
<name>A0A3E2VZE9_CLOIN</name>
<keyword evidence="1" id="KW-0472">Membrane</keyword>
<organism evidence="2 3">
    <name type="scientific">Clostridium innocuum</name>
    <dbReference type="NCBI Taxonomy" id="1522"/>
    <lineage>
        <taxon>Bacteria</taxon>
        <taxon>Bacillati</taxon>
        <taxon>Bacillota</taxon>
        <taxon>Clostridia</taxon>
        <taxon>Eubacteriales</taxon>
        <taxon>Clostridiaceae</taxon>
        <taxon>Clostridium</taxon>
    </lineage>
</organism>
<reference evidence="2 3" key="1">
    <citation type="submission" date="2018-08" db="EMBL/GenBank/DDBJ databases">
        <title>A genome reference for cultivated species of the human gut microbiota.</title>
        <authorList>
            <person name="Zou Y."/>
            <person name="Xue W."/>
            <person name="Luo G."/>
        </authorList>
    </citation>
    <scope>NUCLEOTIDE SEQUENCE [LARGE SCALE GENOMIC DNA]</scope>
    <source>
        <strain evidence="2 3">OF01-2LB</strain>
    </source>
</reference>
<evidence type="ECO:0000256" key="1">
    <source>
        <dbReference type="SAM" id="Phobius"/>
    </source>
</evidence>
<accession>A0A3E2VZE9</accession>
<dbReference type="AlphaFoldDB" id="A0A3E2VZE9"/>
<comment type="caution">
    <text evidence="2">The sequence shown here is derived from an EMBL/GenBank/DDBJ whole genome shotgun (WGS) entry which is preliminary data.</text>
</comment>
<dbReference type="Proteomes" id="UP000260025">
    <property type="component" value="Unassembled WGS sequence"/>
</dbReference>
<dbReference type="EMBL" id="QVEV01000008">
    <property type="protein sequence ID" value="RGC16512.1"/>
    <property type="molecule type" value="Genomic_DNA"/>
</dbReference>